<dbReference type="Pfam" id="PF00795">
    <property type="entry name" value="CN_hydrolase"/>
    <property type="match status" value="1"/>
</dbReference>
<dbReference type="EMBL" id="JAHOPB010000001">
    <property type="protein sequence ID" value="MBU8873963.1"/>
    <property type="molecule type" value="Genomic_DNA"/>
</dbReference>
<gene>
    <name evidence="2" type="ORF">KQ910_09320</name>
</gene>
<protein>
    <submittedName>
        <fullName evidence="2">N-carbamoyl-D-amino-acid hydrolase</fullName>
    </submittedName>
</protein>
<dbReference type="RefSeq" id="WP_216958662.1">
    <property type="nucleotide sequence ID" value="NZ_JAHOPB010000001.1"/>
</dbReference>
<comment type="caution">
    <text evidence="2">The sequence shown here is derived from an EMBL/GenBank/DDBJ whole genome shotgun (WGS) entry which is preliminary data.</text>
</comment>
<dbReference type="Proteomes" id="UP000727907">
    <property type="component" value="Unassembled WGS sequence"/>
</dbReference>
<dbReference type="InterPro" id="IPR050345">
    <property type="entry name" value="Aliph_Amidase/BUP"/>
</dbReference>
<keyword evidence="2" id="KW-0378">Hydrolase</keyword>
<evidence type="ECO:0000313" key="2">
    <source>
        <dbReference type="EMBL" id="MBU8873963.1"/>
    </source>
</evidence>
<organism evidence="2 3">
    <name type="scientific">Reyranella humidisoli</name>
    <dbReference type="NCBI Taxonomy" id="2849149"/>
    <lineage>
        <taxon>Bacteria</taxon>
        <taxon>Pseudomonadati</taxon>
        <taxon>Pseudomonadota</taxon>
        <taxon>Alphaproteobacteria</taxon>
        <taxon>Hyphomicrobiales</taxon>
        <taxon>Reyranellaceae</taxon>
        <taxon>Reyranella</taxon>
    </lineage>
</organism>
<feature type="domain" description="CN hydrolase" evidence="1">
    <location>
        <begin position="5"/>
        <end position="278"/>
    </location>
</feature>
<dbReference type="PANTHER" id="PTHR43674:SF12">
    <property type="entry name" value="NITRILASE C965.09-RELATED"/>
    <property type="match status" value="1"/>
</dbReference>
<dbReference type="PROSITE" id="PS50263">
    <property type="entry name" value="CN_HYDROLASE"/>
    <property type="match status" value="1"/>
</dbReference>
<dbReference type="GO" id="GO:0016787">
    <property type="term" value="F:hydrolase activity"/>
    <property type="evidence" value="ECO:0007669"/>
    <property type="project" value="UniProtKB-KW"/>
</dbReference>
<dbReference type="InterPro" id="IPR003010">
    <property type="entry name" value="C-N_Hydrolase"/>
</dbReference>
<evidence type="ECO:0000259" key="1">
    <source>
        <dbReference type="PROSITE" id="PS50263"/>
    </source>
</evidence>
<sequence>MTRFLTVGAAQMGPIQRSHTRRDVVERLIAHLREARRMGCDLVVFPELTLTTFFPRWWMKDQAEIDSFFEQEMPSNETAALFNEAKRLDMGFCLGYAELANEDGRIRRFNTSILVERDGRIVAKYRKVHLPGHAGHEPERPFQHLEKRYFEVGNLGFPVVKAFGANMGMCICNDRRWPETYRVMGLQNVEMVLLGYNTPLHNAPSPDHDEHSWFHNQLSMQAGAYQNGTWVVGVAKGGTEEGVPSLADSMIVAPSGKVVARAGGDGDELVVHRCDLDAGKSYKTTTFNFAVHRQPDQYRMIVERKGAQDPV</sequence>
<proteinExistence type="predicted"/>
<evidence type="ECO:0000313" key="3">
    <source>
        <dbReference type="Proteomes" id="UP000727907"/>
    </source>
</evidence>
<reference evidence="2 3" key="1">
    <citation type="submission" date="2021-06" db="EMBL/GenBank/DDBJ databases">
        <authorList>
            <person name="Lee D.H."/>
        </authorList>
    </citation>
    <scope>NUCLEOTIDE SEQUENCE [LARGE SCALE GENOMIC DNA]</scope>
    <source>
        <strain evidence="2 3">MMS21-HV4-11</strain>
    </source>
</reference>
<dbReference type="CDD" id="cd07569">
    <property type="entry name" value="DCase"/>
    <property type="match status" value="1"/>
</dbReference>
<accession>A0ABS6IL39</accession>
<name>A0ABS6IL39_9HYPH</name>
<keyword evidence="3" id="KW-1185">Reference proteome</keyword>
<dbReference type="PANTHER" id="PTHR43674">
    <property type="entry name" value="NITRILASE C965.09-RELATED"/>
    <property type="match status" value="1"/>
</dbReference>